<feature type="transmembrane region" description="Helical" evidence="1">
    <location>
        <begin position="12"/>
        <end position="33"/>
    </location>
</feature>
<dbReference type="AlphaFoldDB" id="A0A2P2Q2T2"/>
<dbReference type="EMBL" id="GGEC01080816">
    <property type="protein sequence ID" value="MBX61300.1"/>
    <property type="molecule type" value="Transcribed_RNA"/>
</dbReference>
<keyword evidence="1" id="KW-1133">Transmembrane helix</keyword>
<evidence type="ECO:0000256" key="1">
    <source>
        <dbReference type="SAM" id="Phobius"/>
    </source>
</evidence>
<keyword evidence="1" id="KW-0472">Membrane</keyword>
<accession>A0A2P2Q2T2</accession>
<organism evidence="2">
    <name type="scientific">Rhizophora mucronata</name>
    <name type="common">Asiatic mangrove</name>
    <dbReference type="NCBI Taxonomy" id="61149"/>
    <lineage>
        <taxon>Eukaryota</taxon>
        <taxon>Viridiplantae</taxon>
        <taxon>Streptophyta</taxon>
        <taxon>Embryophyta</taxon>
        <taxon>Tracheophyta</taxon>
        <taxon>Spermatophyta</taxon>
        <taxon>Magnoliopsida</taxon>
        <taxon>eudicotyledons</taxon>
        <taxon>Gunneridae</taxon>
        <taxon>Pentapetalae</taxon>
        <taxon>rosids</taxon>
        <taxon>fabids</taxon>
        <taxon>Malpighiales</taxon>
        <taxon>Rhizophoraceae</taxon>
        <taxon>Rhizophora</taxon>
    </lineage>
</organism>
<sequence>MVFSARSFISQVVCNVLSMACCCAMTGFGLYLVKCKFFWSDYGIT</sequence>
<dbReference type="PROSITE" id="PS51257">
    <property type="entry name" value="PROKAR_LIPOPROTEIN"/>
    <property type="match status" value="1"/>
</dbReference>
<protein>
    <submittedName>
        <fullName evidence="2">Uncharacterized protein</fullName>
    </submittedName>
</protein>
<proteinExistence type="predicted"/>
<keyword evidence="1" id="KW-0812">Transmembrane</keyword>
<name>A0A2P2Q2T2_RHIMU</name>
<reference evidence="2" key="1">
    <citation type="submission" date="2018-02" db="EMBL/GenBank/DDBJ databases">
        <title>Rhizophora mucronata_Transcriptome.</title>
        <authorList>
            <person name="Meera S.P."/>
            <person name="Sreeshan A."/>
            <person name="Augustine A."/>
        </authorList>
    </citation>
    <scope>NUCLEOTIDE SEQUENCE</scope>
    <source>
        <tissue evidence="2">Leaf</tissue>
    </source>
</reference>
<evidence type="ECO:0000313" key="2">
    <source>
        <dbReference type="EMBL" id="MBX61300.1"/>
    </source>
</evidence>